<gene>
    <name evidence="2" type="ORF">GCM10010276_87330</name>
</gene>
<evidence type="ECO:0000256" key="1">
    <source>
        <dbReference type="SAM" id="SignalP"/>
    </source>
</evidence>
<feature type="signal peptide" evidence="1">
    <location>
        <begin position="1"/>
        <end position="25"/>
    </location>
</feature>
<dbReference type="Proteomes" id="UP001501777">
    <property type="component" value="Unassembled WGS sequence"/>
</dbReference>
<feature type="chain" id="PRO_5046497801" description="Secreted protein" evidence="1">
    <location>
        <begin position="26"/>
        <end position="140"/>
    </location>
</feature>
<dbReference type="PROSITE" id="PS51318">
    <property type="entry name" value="TAT"/>
    <property type="match status" value="1"/>
</dbReference>
<evidence type="ECO:0000313" key="3">
    <source>
        <dbReference type="Proteomes" id="UP001501777"/>
    </source>
</evidence>
<comment type="caution">
    <text evidence="2">The sequence shown here is derived from an EMBL/GenBank/DDBJ whole genome shotgun (WGS) entry which is preliminary data.</text>
</comment>
<evidence type="ECO:0008006" key="4">
    <source>
        <dbReference type="Google" id="ProtNLM"/>
    </source>
</evidence>
<name>A0ABP6AT94_STRLO</name>
<proteinExistence type="predicted"/>
<accession>A0ABP6AT94</accession>
<sequence>MKMQLTRRAATILAAAALTAGTAVAVTPSTAFASSSDQGIRLSTGHNVGVYGSDTNINNGTKVAADLIYANHDGIETDCYTVLGADLLGTGSRDAKIWYHTISEYYNTLGQTEHVYAWTYGAYVDGDYAADHGGLQNCNY</sequence>
<dbReference type="InterPro" id="IPR006311">
    <property type="entry name" value="TAT_signal"/>
</dbReference>
<organism evidence="2 3">
    <name type="scientific">Streptomyces longisporus</name>
    <dbReference type="NCBI Taxonomy" id="1948"/>
    <lineage>
        <taxon>Bacteria</taxon>
        <taxon>Bacillati</taxon>
        <taxon>Actinomycetota</taxon>
        <taxon>Actinomycetes</taxon>
        <taxon>Kitasatosporales</taxon>
        <taxon>Streptomycetaceae</taxon>
        <taxon>Streptomyces</taxon>
    </lineage>
</organism>
<evidence type="ECO:0000313" key="2">
    <source>
        <dbReference type="EMBL" id="GAA2522790.1"/>
    </source>
</evidence>
<reference evidence="3" key="1">
    <citation type="journal article" date="2019" name="Int. J. Syst. Evol. Microbiol.">
        <title>The Global Catalogue of Microorganisms (GCM) 10K type strain sequencing project: providing services to taxonomists for standard genome sequencing and annotation.</title>
        <authorList>
            <consortium name="The Broad Institute Genomics Platform"/>
            <consortium name="The Broad Institute Genome Sequencing Center for Infectious Disease"/>
            <person name="Wu L."/>
            <person name="Ma J."/>
        </authorList>
    </citation>
    <scope>NUCLEOTIDE SEQUENCE [LARGE SCALE GENOMIC DNA]</scope>
    <source>
        <strain evidence="3">JCM 4395</strain>
    </source>
</reference>
<dbReference type="EMBL" id="BAAASG010000029">
    <property type="protein sequence ID" value="GAA2522790.1"/>
    <property type="molecule type" value="Genomic_DNA"/>
</dbReference>
<dbReference type="RefSeq" id="WP_344406839.1">
    <property type="nucleotide sequence ID" value="NZ_BAAASG010000029.1"/>
</dbReference>
<keyword evidence="3" id="KW-1185">Reference proteome</keyword>
<keyword evidence="1" id="KW-0732">Signal</keyword>
<protein>
    <recommendedName>
        <fullName evidence="4">Secreted protein</fullName>
    </recommendedName>
</protein>